<sequence length="370" mass="41231">MLRHKTREWLPEFTKNILRQIFVSSSKSATGRIKNQPPLRGVRVIELAGLAPAPFCGLILADFGASVTRIVKPKEDALIEDCLTRGKRTIEVDLKTQQGIETVSNLCFNADILIDPYRPGVLEKLGLGSSKLLRNNGRLIIARITGYGQTGPLAQSAGHDINYVAMSGLLPTISHNRQQPFPPANLLADFAGGGLSAAFGILLAIFEREKSNKGQVIDVSMTEGLAYLGSFVNLTRHWQSFWDRDRGVLSGNYPVYRTYKAADGKFLAVGALENKFQENLFKGLKLPITSSDVENRPEYVSDLLEKEFVQKTRDEWMEIFKDCDACVSPVLEMDEVGEHHHHIFRANFTFDGEKHTVPRPSPRLLRTPAV</sequence>
<dbReference type="InterPro" id="IPR023606">
    <property type="entry name" value="CoA-Trfase_III_dom_1_sf"/>
</dbReference>
<dbReference type="Pfam" id="PF02515">
    <property type="entry name" value="CoA_transf_3"/>
    <property type="match status" value="1"/>
</dbReference>
<dbReference type="PANTHER" id="PTHR48228">
    <property type="entry name" value="SUCCINYL-COA--D-CITRAMALATE COA-TRANSFERASE"/>
    <property type="match status" value="1"/>
</dbReference>
<dbReference type="WBParaSite" id="PSAMB.scaffold3241size19123.g20797.t1">
    <property type="protein sequence ID" value="PSAMB.scaffold3241size19123.g20797.t1"/>
    <property type="gene ID" value="PSAMB.scaffold3241size19123.g20797"/>
</dbReference>
<dbReference type="Proteomes" id="UP000887566">
    <property type="component" value="Unplaced"/>
</dbReference>
<name>A0A914W5Q2_9BILA</name>
<dbReference type="GO" id="GO:0008206">
    <property type="term" value="P:bile acid metabolic process"/>
    <property type="evidence" value="ECO:0007669"/>
    <property type="project" value="TreeGrafter"/>
</dbReference>
<dbReference type="InterPro" id="IPR003673">
    <property type="entry name" value="CoA-Trfase_fam_III"/>
</dbReference>
<comment type="similarity">
    <text evidence="1">Belongs to the CoA-transferase III family.</text>
</comment>
<accession>A0A914W5Q2</accession>
<dbReference type="Gene3D" id="3.40.50.10540">
    <property type="entry name" value="Crotonobetainyl-coa:carnitine coa-transferase, domain 1"/>
    <property type="match status" value="1"/>
</dbReference>
<dbReference type="SUPFAM" id="SSF89796">
    <property type="entry name" value="CoA-transferase family III (CaiB/BaiF)"/>
    <property type="match status" value="1"/>
</dbReference>
<reference evidence="3" key="1">
    <citation type="submission" date="2022-11" db="UniProtKB">
        <authorList>
            <consortium name="WormBaseParasite"/>
        </authorList>
    </citation>
    <scope>IDENTIFICATION</scope>
</reference>
<dbReference type="GO" id="GO:0005739">
    <property type="term" value="C:mitochondrion"/>
    <property type="evidence" value="ECO:0007669"/>
    <property type="project" value="TreeGrafter"/>
</dbReference>
<evidence type="ECO:0000313" key="2">
    <source>
        <dbReference type="Proteomes" id="UP000887566"/>
    </source>
</evidence>
<dbReference type="InterPro" id="IPR044855">
    <property type="entry name" value="CoA-Trfase_III_dom3_sf"/>
</dbReference>
<evidence type="ECO:0000313" key="3">
    <source>
        <dbReference type="WBParaSite" id="PSAMB.scaffold3241size19123.g20797.t1"/>
    </source>
</evidence>
<evidence type="ECO:0000256" key="1">
    <source>
        <dbReference type="ARBA" id="ARBA00008383"/>
    </source>
</evidence>
<dbReference type="Gene3D" id="3.30.1540.10">
    <property type="entry name" value="formyl-coa transferase, domain 3"/>
    <property type="match status" value="1"/>
</dbReference>
<dbReference type="AlphaFoldDB" id="A0A914W5Q2"/>
<dbReference type="PANTHER" id="PTHR48228:SF5">
    <property type="entry name" value="ALPHA-METHYLACYL-COA RACEMASE"/>
    <property type="match status" value="1"/>
</dbReference>
<dbReference type="GO" id="GO:0008111">
    <property type="term" value="F:alpha-methylacyl-CoA racemase activity"/>
    <property type="evidence" value="ECO:0007669"/>
    <property type="project" value="TreeGrafter"/>
</dbReference>
<protein>
    <submittedName>
        <fullName evidence="3">Alpha-methylacyl-CoA racemase</fullName>
    </submittedName>
</protein>
<keyword evidence="2" id="KW-1185">Reference proteome</keyword>
<organism evidence="2 3">
    <name type="scientific">Plectus sambesii</name>
    <dbReference type="NCBI Taxonomy" id="2011161"/>
    <lineage>
        <taxon>Eukaryota</taxon>
        <taxon>Metazoa</taxon>
        <taxon>Ecdysozoa</taxon>
        <taxon>Nematoda</taxon>
        <taxon>Chromadorea</taxon>
        <taxon>Plectida</taxon>
        <taxon>Plectina</taxon>
        <taxon>Plectoidea</taxon>
        <taxon>Plectidae</taxon>
        <taxon>Plectus</taxon>
    </lineage>
</organism>
<proteinExistence type="inferred from homology"/>
<dbReference type="InterPro" id="IPR050509">
    <property type="entry name" value="CoA-transferase_III"/>
</dbReference>